<dbReference type="Proteomes" id="UP001596978">
    <property type="component" value="Unassembled WGS sequence"/>
</dbReference>
<feature type="transmembrane region" description="Helical" evidence="1">
    <location>
        <begin position="72"/>
        <end position="94"/>
    </location>
</feature>
<dbReference type="RefSeq" id="WP_386404590.1">
    <property type="nucleotide sequence ID" value="NZ_JBHTJH010000004.1"/>
</dbReference>
<keyword evidence="1" id="KW-0812">Transmembrane</keyword>
<protein>
    <submittedName>
        <fullName evidence="2">Uncharacterized protein</fullName>
    </submittedName>
</protein>
<reference evidence="3" key="1">
    <citation type="journal article" date="2019" name="Int. J. Syst. Evol. Microbiol.">
        <title>The Global Catalogue of Microorganisms (GCM) 10K type strain sequencing project: providing services to taxonomists for standard genome sequencing and annotation.</title>
        <authorList>
            <consortium name="The Broad Institute Genomics Platform"/>
            <consortium name="The Broad Institute Genome Sequencing Center for Infectious Disease"/>
            <person name="Wu L."/>
            <person name="Ma J."/>
        </authorList>
    </citation>
    <scope>NUCLEOTIDE SEQUENCE [LARGE SCALE GENOMIC DNA]</scope>
    <source>
        <strain evidence="3">CCUG 62952</strain>
    </source>
</reference>
<comment type="caution">
    <text evidence="2">The sequence shown here is derived from an EMBL/GenBank/DDBJ whole genome shotgun (WGS) entry which is preliminary data.</text>
</comment>
<keyword evidence="1" id="KW-1133">Transmembrane helix</keyword>
<keyword evidence="3" id="KW-1185">Reference proteome</keyword>
<accession>A0ABW3CX85</accession>
<feature type="transmembrane region" description="Helical" evidence="1">
    <location>
        <begin position="46"/>
        <end position="66"/>
    </location>
</feature>
<keyword evidence="1" id="KW-0472">Membrane</keyword>
<evidence type="ECO:0000313" key="2">
    <source>
        <dbReference type="EMBL" id="MFD0861484.1"/>
    </source>
</evidence>
<feature type="transmembrane region" description="Helical" evidence="1">
    <location>
        <begin position="6"/>
        <end position="25"/>
    </location>
</feature>
<evidence type="ECO:0000256" key="1">
    <source>
        <dbReference type="SAM" id="Phobius"/>
    </source>
</evidence>
<sequence length="250" mass="28163">MRETITTTLIILVVSTLSFFWMMSGEYQTAFEWIFPDGKSLANANLLIKMLAILFFGLLWIILTAISCLFALIWPIGVICAVVVFFGGSFSALFGKSKSNYYSGGNSGYGYSDNYNSKSSNYSDKHYVPSNSSNQKIKKKVGGIKGTTTYDGENWFNEKKVGRTDSDGNVYEGENWFTEKKTGRISSDGTTYEGDNWFSEKKTGRIDKDGNIYEGDNWFNEKKVGRIGKDGNVYEGDNWFTEKKVGKHKK</sequence>
<name>A0ABW3CX85_9FLAO</name>
<proteinExistence type="predicted"/>
<gene>
    <name evidence="2" type="ORF">ACFQ1M_04645</name>
</gene>
<dbReference type="EMBL" id="JBHTJH010000004">
    <property type="protein sequence ID" value="MFD0861484.1"/>
    <property type="molecule type" value="Genomic_DNA"/>
</dbReference>
<evidence type="ECO:0000313" key="3">
    <source>
        <dbReference type="Proteomes" id="UP001596978"/>
    </source>
</evidence>
<organism evidence="2 3">
    <name type="scientific">Sungkyunkwania multivorans</name>
    <dbReference type="NCBI Taxonomy" id="1173618"/>
    <lineage>
        <taxon>Bacteria</taxon>
        <taxon>Pseudomonadati</taxon>
        <taxon>Bacteroidota</taxon>
        <taxon>Flavobacteriia</taxon>
        <taxon>Flavobacteriales</taxon>
        <taxon>Flavobacteriaceae</taxon>
        <taxon>Sungkyunkwania</taxon>
    </lineage>
</organism>